<evidence type="ECO:0008006" key="4">
    <source>
        <dbReference type="Google" id="ProtNLM"/>
    </source>
</evidence>
<keyword evidence="3" id="KW-1185">Reference proteome</keyword>
<proteinExistence type="predicted"/>
<accession>A0A9P0HSL6</accession>
<reference evidence="2" key="1">
    <citation type="submission" date="2022-01" db="EMBL/GenBank/DDBJ databases">
        <authorList>
            <person name="King R."/>
        </authorList>
    </citation>
    <scope>NUCLEOTIDE SEQUENCE</scope>
</reference>
<evidence type="ECO:0000313" key="3">
    <source>
        <dbReference type="Proteomes" id="UP001152798"/>
    </source>
</evidence>
<dbReference type="Proteomes" id="UP001152798">
    <property type="component" value="Chromosome 7"/>
</dbReference>
<feature type="signal peptide" evidence="1">
    <location>
        <begin position="1"/>
        <end position="17"/>
    </location>
</feature>
<dbReference type="AlphaFoldDB" id="A0A9P0HSL6"/>
<sequence>MKVVVFLCLVGVSLVVAENTDGTSHRITVPKYKIPSPTNCDIPESIREHQPLITKKEIEKSGDGVINQMGSPLTIYDILNNVILKPYIEKYTVQNKVYDG</sequence>
<organism evidence="2 3">
    <name type="scientific">Nezara viridula</name>
    <name type="common">Southern green stink bug</name>
    <name type="synonym">Cimex viridulus</name>
    <dbReference type="NCBI Taxonomy" id="85310"/>
    <lineage>
        <taxon>Eukaryota</taxon>
        <taxon>Metazoa</taxon>
        <taxon>Ecdysozoa</taxon>
        <taxon>Arthropoda</taxon>
        <taxon>Hexapoda</taxon>
        <taxon>Insecta</taxon>
        <taxon>Pterygota</taxon>
        <taxon>Neoptera</taxon>
        <taxon>Paraneoptera</taxon>
        <taxon>Hemiptera</taxon>
        <taxon>Heteroptera</taxon>
        <taxon>Panheteroptera</taxon>
        <taxon>Pentatomomorpha</taxon>
        <taxon>Pentatomoidea</taxon>
        <taxon>Pentatomidae</taxon>
        <taxon>Pentatominae</taxon>
        <taxon>Nezara</taxon>
    </lineage>
</organism>
<feature type="chain" id="PRO_5040149259" description="Neuropeptide" evidence="1">
    <location>
        <begin position="18"/>
        <end position="100"/>
    </location>
</feature>
<gene>
    <name evidence="2" type="ORF">NEZAVI_LOCUS14758</name>
</gene>
<keyword evidence="1" id="KW-0732">Signal</keyword>
<evidence type="ECO:0000313" key="2">
    <source>
        <dbReference type="EMBL" id="CAH1406922.1"/>
    </source>
</evidence>
<protein>
    <recommendedName>
        <fullName evidence="4">Neuropeptide</fullName>
    </recommendedName>
</protein>
<evidence type="ECO:0000256" key="1">
    <source>
        <dbReference type="SAM" id="SignalP"/>
    </source>
</evidence>
<dbReference type="EMBL" id="OV725083">
    <property type="protein sequence ID" value="CAH1406922.1"/>
    <property type="molecule type" value="Genomic_DNA"/>
</dbReference>
<name>A0A9P0HSL6_NEZVI</name>